<feature type="binding site" evidence="3">
    <location>
        <position position="75"/>
    </location>
    <ligand>
        <name>Cu cation</name>
        <dbReference type="ChEBI" id="CHEBI:23378"/>
    </ligand>
</feature>
<organism evidence="6 7">
    <name type="scientific">Herpetosiphon geysericola</name>
    <dbReference type="NCBI Taxonomy" id="70996"/>
    <lineage>
        <taxon>Bacteria</taxon>
        <taxon>Bacillati</taxon>
        <taxon>Chloroflexota</taxon>
        <taxon>Chloroflexia</taxon>
        <taxon>Herpetosiphonales</taxon>
        <taxon>Herpetosiphonaceae</taxon>
        <taxon>Herpetosiphon</taxon>
    </lineage>
</organism>
<dbReference type="STRING" id="70996.SE18_13565"/>
<dbReference type="Proteomes" id="UP000050277">
    <property type="component" value="Unassembled WGS sequence"/>
</dbReference>
<dbReference type="OrthoDB" id="9811998at2"/>
<accession>A0A0P6XSL9</accession>
<protein>
    <recommendedName>
        <fullName evidence="5">Thioredoxin domain-containing protein</fullName>
    </recommendedName>
</protein>
<dbReference type="InterPro" id="IPR003782">
    <property type="entry name" value="SCO1/SenC"/>
</dbReference>
<evidence type="ECO:0000313" key="6">
    <source>
        <dbReference type="EMBL" id="KPL85929.1"/>
    </source>
</evidence>
<dbReference type="RefSeq" id="WP_054534999.1">
    <property type="nucleotide sequence ID" value="NZ_LGKP01000022.1"/>
</dbReference>
<dbReference type="PATRIC" id="fig|70996.4.peg.3337"/>
<dbReference type="EMBL" id="LGKP01000022">
    <property type="protein sequence ID" value="KPL85929.1"/>
    <property type="molecule type" value="Genomic_DNA"/>
</dbReference>
<proteinExistence type="inferred from homology"/>
<evidence type="ECO:0000256" key="1">
    <source>
        <dbReference type="ARBA" id="ARBA00010996"/>
    </source>
</evidence>
<evidence type="ECO:0000256" key="4">
    <source>
        <dbReference type="PIRSR" id="PIRSR603782-2"/>
    </source>
</evidence>
<dbReference type="PROSITE" id="PS51257">
    <property type="entry name" value="PROKAR_LIPOPROTEIN"/>
    <property type="match status" value="1"/>
</dbReference>
<comment type="caution">
    <text evidence="6">The sequence shown here is derived from an EMBL/GenBank/DDBJ whole genome shotgun (WGS) entry which is preliminary data.</text>
</comment>
<feature type="binding site" evidence="3">
    <location>
        <position position="161"/>
    </location>
    <ligand>
        <name>Cu cation</name>
        <dbReference type="ChEBI" id="CHEBI:23378"/>
    </ligand>
</feature>
<evidence type="ECO:0000259" key="5">
    <source>
        <dbReference type="PROSITE" id="PS51352"/>
    </source>
</evidence>
<dbReference type="InterPro" id="IPR036249">
    <property type="entry name" value="Thioredoxin-like_sf"/>
</dbReference>
<dbReference type="Gene3D" id="3.40.30.10">
    <property type="entry name" value="Glutaredoxin"/>
    <property type="match status" value="1"/>
</dbReference>
<dbReference type="PROSITE" id="PS51352">
    <property type="entry name" value="THIOREDOXIN_2"/>
    <property type="match status" value="1"/>
</dbReference>
<dbReference type="PANTHER" id="PTHR12151">
    <property type="entry name" value="ELECTRON TRANSPORT PROTIN SCO1/SENC FAMILY MEMBER"/>
    <property type="match status" value="1"/>
</dbReference>
<keyword evidence="7" id="KW-1185">Reference proteome</keyword>
<dbReference type="PANTHER" id="PTHR12151:SF25">
    <property type="entry name" value="LINALOOL DEHYDRATASE_ISOMERASE DOMAIN-CONTAINING PROTEIN"/>
    <property type="match status" value="1"/>
</dbReference>
<dbReference type="GO" id="GO:0046872">
    <property type="term" value="F:metal ion binding"/>
    <property type="evidence" value="ECO:0007669"/>
    <property type="project" value="UniProtKB-KW"/>
</dbReference>
<reference evidence="6 7" key="1">
    <citation type="submission" date="2015-07" db="EMBL/GenBank/DDBJ databases">
        <title>Whole genome sequence of Herpetosiphon geysericola DSM 7119.</title>
        <authorList>
            <person name="Hemp J."/>
            <person name="Ward L.M."/>
            <person name="Pace L.A."/>
            <person name="Fischer W.W."/>
        </authorList>
    </citation>
    <scope>NUCLEOTIDE SEQUENCE [LARGE SCALE GENOMIC DNA]</scope>
    <source>
        <strain evidence="6 7">DSM 7119</strain>
    </source>
</reference>
<dbReference type="AlphaFoldDB" id="A0A0P6XSL9"/>
<gene>
    <name evidence="6" type="ORF">SE18_13565</name>
</gene>
<sequence>MKYAHWLLACVLLGLGLSLSGCGTASYQIIRPIENPTAAPDFSLIDQHGAEFHLAEQRGKIVILFFGFTACPDVCPLALGLSAQARKQLGADGDKVQIAFVTVDPERDNPATIDRYVSLFDSTILGLNGETAAVEAVKKEYGVHAQRRELPDSALQYTIDHTAGLYIIDQQGRWFAMANHDVDPTLLATDLKTMLQYIAVE</sequence>
<keyword evidence="2 3" id="KW-0186">Copper</keyword>
<feature type="domain" description="Thioredoxin" evidence="5">
    <location>
        <begin position="33"/>
        <end position="200"/>
    </location>
</feature>
<evidence type="ECO:0000256" key="3">
    <source>
        <dbReference type="PIRSR" id="PIRSR603782-1"/>
    </source>
</evidence>
<feature type="disulfide bond" description="Redox-active" evidence="4">
    <location>
        <begin position="71"/>
        <end position="75"/>
    </location>
</feature>
<feature type="binding site" evidence="3">
    <location>
        <position position="71"/>
    </location>
    <ligand>
        <name>Cu cation</name>
        <dbReference type="ChEBI" id="CHEBI:23378"/>
    </ligand>
</feature>
<evidence type="ECO:0000313" key="7">
    <source>
        <dbReference type="Proteomes" id="UP000050277"/>
    </source>
</evidence>
<keyword evidence="3" id="KW-0479">Metal-binding</keyword>
<comment type="similarity">
    <text evidence="1">Belongs to the SCO1/2 family.</text>
</comment>
<name>A0A0P6XSL9_9CHLR</name>
<dbReference type="CDD" id="cd02968">
    <property type="entry name" value="SCO"/>
    <property type="match status" value="1"/>
</dbReference>
<evidence type="ECO:0000256" key="2">
    <source>
        <dbReference type="ARBA" id="ARBA00023008"/>
    </source>
</evidence>
<dbReference type="Pfam" id="PF02630">
    <property type="entry name" value="SCO1-SenC"/>
    <property type="match status" value="1"/>
</dbReference>
<dbReference type="InterPro" id="IPR013766">
    <property type="entry name" value="Thioredoxin_domain"/>
</dbReference>
<keyword evidence="4" id="KW-1015">Disulfide bond</keyword>
<dbReference type="SUPFAM" id="SSF52833">
    <property type="entry name" value="Thioredoxin-like"/>
    <property type="match status" value="1"/>
</dbReference>